<evidence type="ECO:0000256" key="1">
    <source>
        <dbReference type="ARBA" id="ARBA00022737"/>
    </source>
</evidence>
<dbReference type="Pfam" id="PF18052">
    <property type="entry name" value="Rx_N"/>
    <property type="match status" value="1"/>
</dbReference>
<keyword evidence="6" id="KW-1185">Reference proteome</keyword>
<accession>A0AA88D2Q4</accession>
<reference evidence="5" key="1">
    <citation type="submission" date="2023-07" db="EMBL/GenBank/DDBJ databases">
        <title>draft genome sequence of fig (Ficus carica).</title>
        <authorList>
            <person name="Takahashi T."/>
            <person name="Nishimura K."/>
        </authorList>
    </citation>
    <scope>NUCLEOTIDE SEQUENCE</scope>
</reference>
<keyword evidence="1" id="KW-0677">Repeat</keyword>
<name>A0AA88D2Q4_FICCA</name>
<protein>
    <recommendedName>
        <fullName evidence="4">Disease resistance N-terminal domain-containing protein</fullName>
    </recommendedName>
</protein>
<dbReference type="Gene3D" id="1.20.5.4130">
    <property type="match status" value="1"/>
</dbReference>
<evidence type="ECO:0000256" key="3">
    <source>
        <dbReference type="ARBA" id="ARBA00022821"/>
    </source>
</evidence>
<keyword evidence="2" id="KW-0547">Nucleotide-binding</keyword>
<evidence type="ECO:0000256" key="2">
    <source>
        <dbReference type="ARBA" id="ARBA00022741"/>
    </source>
</evidence>
<dbReference type="GO" id="GO:0006952">
    <property type="term" value="P:defense response"/>
    <property type="evidence" value="ECO:0007669"/>
    <property type="project" value="UniProtKB-KW"/>
</dbReference>
<proteinExistence type="predicted"/>
<evidence type="ECO:0000259" key="4">
    <source>
        <dbReference type="Pfam" id="PF18052"/>
    </source>
</evidence>
<dbReference type="InterPro" id="IPR041118">
    <property type="entry name" value="Rx_N"/>
</dbReference>
<dbReference type="GO" id="GO:0000166">
    <property type="term" value="F:nucleotide binding"/>
    <property type="evidence" value="ECO:0007669"/>
    <property type="project" value="UniProtKB-KW"/>
</dbReference>
<dbReference type="AlphaFoldDB" id="A0AA88D2Q4"/>
<keyword evidence="3" id="KW-0611">Plant defense</keyword>
<organism evidence="5 6">
    <name type="scientific">Ficus carica</name>
    <name type="common">Common fig</name>
    <dbReference type="NCBI Taxonomy" id="3494"/>
    <lineage>
        <taxon>Eukaryota</taxon>
        <taxon>Viridiplantae</taxon>
        <taxon>Streptophyta</taxon>
        <taxon>Embryophyta</taxon>
        <taxon>Tracheophyta</taxon>
        <taxon>Spermatophyta</taxon>
        <taxon>Magnoliopsida</taxon>
        <taxon>eudicotyledons</taxon>
        <taxon>Gunneridae</taxon>
        <taxon>Pentapetalae</taxon>
        <taxon>rosids</taxon>
        <taxon>fabids</taxon>
        <taxon>Rosales</taxon>
        <taxon>Moraceae</taxon>
        <taxon>Ficeae</taxon>
        <taxon>Ficus</taxon>
    </lineage>
</organism>
<comment type="caution">
    <text evidence="5">The sequence shown here is derived from an EMBL/GenBank/DDBJ whole genome shotgun (WGS) entry which is preliminary data.</text>
</comment>
<evidence type="ECO:0000313" key="6">
    <source>
        <dbReference type="Proteomes" id="UP001187192"/>
    </source>
</evidence>
<evidence type="ECO:0000313" key="5">
    <source>
        <dbReference type="EMBL" id="GMN39057.1"/>
    </source>
</evidence>
<feature type="domain" description="Disease resistance N-terminal" evidence="4">
    <location>
        <begin position="11"/>
        <end position="104"/>
    </location>
</feature>
<sequence length="167" mass="18892">MAAELVGGGLLSASLQVLFEKMASPEVVNYLSGKKSSGLDALLRNLKIKLSSVNAVLDDAEYKQIRNRGVKDWLDELQGAVFDAEDLLAEIEADDLQLNMEAESRTSLRKVRNFFSSIYDSTDRERKAKTEEILWRLEYCESKRYPWSEGSGCWEELVMEITVNVFG</sequence>
<dbReference type="EMBL" id="BTGU01000009">
    <property type="protein sequence ID" value="GMN39057.1"/>
    <property type="molecule type" value="Genomic_DNA"/>
</dbReference>
<dbReference type="Proteomes" id="UP001187192">
    <property type="component" value="Unassembled WGS sequence"/>
</dbReference>
<gene>
    <name evidence="5" type="ORF">TIFTF001_008294</name>
</gene>